<dbReference type="Gene3D" id="3.30.1370.10">
    <property type="entry name" value="K Homology domain, type 1"/>
    <property type="match status" value="3"/>
</dbReference>
<evidence type="ECO:0000259" key="7">
    <source>
        <dbReference type="SMART" id="SM00322"/>
    </source>
</evidence>
<dbReference type="Proteomes" id="UP000694395">
    <property type="component" value="Chromosome 16"/>
</dbReference>
<evidence type="ECO:0000256" key="1">
    <source>
        <dbReference type="ARBA" id="ARBA00004496"/>
    </source>
</evidence>
<dbReference type="FunFam" id="3.30.1370.10:FF:000005">
    <property type="entry name" value="poly(RC)-binding protein 2 isoform X1"/>
    <property type="match status" value="1"/>
</dbReference>
<feature type="domain" description="K Homology" evidence="7">
    <location>
        <begin position="208"/>
        <end position="278"/>
    </location>
</feature>
<evidence type="ECO:0000256" key="5">
    <source>
        <dbReference type="ARBA" id="ARBA00023125"/>
    </source>
</evidence>
<dbReference type="PANTHER" id="PTHR10288">
    <property type="entry name" value="KH DOMAIN CONTAINING RNA BINDING PROTEIN"/>
    <property type="match status" value="1"/>
</dbReference>
<evidence type="ECO:0000313" key="8">
    <source>
        <dbReference type="Ensembl" id="ENSOMYP00000096557.1"/>
    </source>
</evidence>
<dbReference type="Pfam" id="PF00013">
    <property type="entry name" value="KH_1"/>
    <property type="match status" value="3"/>
</dbReference>
<accession>A0A8C7UN27</accession>
<evidence type="ECO:0000256" key="2">
    <source>
        <dbReference type="ARBA" id="ARBA00022490"/>
    </source>
</evidence>
<dbReference type="GO" id="GO:0003677">
    <property type="term" value="F:DNA binding"/>
    <property type="evidence" value="ECO:0007669"/>
    <property type="project" value="UniProtKB-KW"/>
</dbReference>
<keyword evidence="4 6" id="KW-0694">RNA-binding</keyword>
<dbReference type="SUPFAM" id="SSF54791">
    <property type="entry name" value="Eukaryotic type KH-domain (KH-domain type I)"/>
    <property type="match status" value="3"/>
</dbReference>
<keyword evidence="9" id="KW-1185">Reference proteome</keyword>
<dbReference type="GeneTree" id="ENSGT00940000154129"/>
<dbReference type="CDD" id="cd22521">
    <property type="entry name" value="KH-I_PCBP1_2_rpt3"/>
    <property type="match status" value="1"/>
</dbReference>
<evidence type="ECO:0000256" key="4">
    <source>
        <dbReference type="ARBA" id="ARBA00022884"/>
    </source>
</evidence>
<evidence type="ECO:0000256" key="3">
    <source>
        <dbReference type="ARBA" id="ARBA00022737"/>
    </source>
</evidence>
<reference evidence="8" key="3">
    <citation type="submission" date="2025-09" db="UniProtKB">
        <authorList>
            <consortium name="Ensembl"/>
        </authorList>
    </citation>
    <scope>IDENTIFICATION</scope>
</reference>
<dbReference type="PROSITE" id="PS50084">
    <property type="entry name" value="KH_TYPE_1"/>
    <property type="match status" value="3"/>
</dbReference>
<evidence type="ECO:0000313" key="9">
    <source>
        <dbReference type="Proteomes" id="UP000694395"/>
    </source>
</evidence>
<dbReference type="InterPro" id="IPR004088">
    <property type="entry name" value="KH_dom_type_1"/>
</dbReference>
<organism evidence="8 9">
    <name type="scientific">Oncorhynchus mykiss</name>
    <name type="common">Rainbow trout</name>
    <name type="synonym">Salmo gairdneri</name>
    <dbReference type="NCBI Taxonomy" id="8022"/>
    <lineage>
        <taxon>Eukaryota</taxon>
        <taxon>Metazoa</taxon>
        <taxon>Chordata</taxon>
        <taxon>Craniata</taxon>
        <taxon>Vertebrata</taxon>
        <taxon>Euteleostomi</taxon>
        <taxon>Actinopterygii</taxon>
        <taxon>Neopterygii</taxon>
        <taxon>Teleostei</taxon>
        <taxon>Protacanthopterygii</taxon>
        <taxon>Salmoniformes</taxon>
        <taxon>Salmonidae</taxon>
        <taxon>Salmoninae</taxon>
        <taxon>Oncorhynchus</taxon>
    </lineage>
</organism>
<proteinExistence type="predicted"/>
<keyword evidence="3" id="KW-0677">Repeat</keyword>
<dbReference type="FunFam" id="3.30.1370.10:FF:000002">
    <property type="entry name" value="poly(RC)-binding protein 2 isoform X1"/>
    <property type="match status" value="1"/>
</dbReference>
<keyword evidence="5" id="KW-0238">DNA-binding</keyword>
<dbReference type="Ensembl" id="ENSOMYT00000104899.2">
    <property type="protein sequence ID" value="ENSOMYP00000096557.1"/>
    <property type="gene ID" value="ENSOMYG00000043671.2"/>
</dbReference>
<dbReference type="GO" id="GO:0005737">
    <property type="term" value="C:cytoplasm"/>
    <property type="evidence" value="ECO:0007669"/>
    <property type="project" value="UniProtKB-SubCell"/>
</dbReference>
<reference evidence="8" key="2">
    <citation type="submission" date="2025-08" db="UniProtKB">
        <authorList>
            <consortium name="Ensembl"/>
        </authorList>
    </citation>
    <scope>IDENTIFICATION</scope>
</reference>
<protein>
    <submittedName>
        <fullName evidence="8">Poly(rC) binding protein 2</fullName>
    </submittedName>
</protein>
<dbReference type="GO" id="GO:0003723">
    <property type="term" value="F:RNA binding"/>
    <property type="evidence" value="ECO:0007669"/>
    <property type="project" value="UniProtKB-UniRule"/>
</dbReference>
<dbReference type="AlphaFoldDB" id="A0A8C7UN27"/>
<dbReference type="InterPro" id="IPR036612">
    <property type="entry name" value="KH_dom_type_1_sf"/>
</dbReference>
<evidence type="ECO:0000256" key="6">
    <source>
        <dbReference type="PROSITE-ProRule" id="PRU00117"/>
    </source>
</evidence>
<keyword evidence="2" id="KW-0963">Cytoplasm</keyword>
<dbReference type="SMART" id="SM00322">
    <property type="entry name" value="KH"/>
    <property type="match status" value="2"/>
</dbReference>
<dbReference type="InterPro" id="IPR004087">
    <property type="entry name" value="KH_dom"/>
</dbReference>
<comment type="subcellular location">
    <subcellularLocation>
        <location evidence="1">Cytoplasm</location>
    </subcellularLocation>
</comment>
<reference evidence="8" key="1">
    <citation type="submission" date="2020-07" db="EMBL/GenBank/DDBJ databases">
        <title>A long reads based de novo assembly of the rainbow trout Arlee double haploid line genome.</title>
        <authorList>
            <person name="Gao G."/>
            <person name="Palti Y."/>
        </authorList>
    </citation>
    <scope>NUCLEOTIDE SEQUENCE [LARGE SCALE GENOMIC DNA]</scope>
</reference>
<sequence length="287" mass="30150">MREESGARINISEGNCPERIITLAGPTTAIFKAFSMIIEKLEEDISSSMTNSTATSKPPVTLRIVVPASQCGSLIGKGGCKIKEIRESTGAQVQVAGDMLPNSTERAITIAGTPQPIIECVKQICVVMLESPPKGVTIPYRPKPSGSPVIFAGGQAYAVQGQHAIPQPDLTKLHQLAMQQSPFPIAPNNQGFQGSVFLSLAGMDSSAQTSSHELTIPNDLIGCIIGRQGAKINEIRQMSGAQIKIANQVEGSSDRQVTITGSPAGISLAEYLINARLSSEATGLAAN</sequence>
<feature type="domain" description="K Homology" evidence="7">
    <location>
        <begin position="58"/>
        <end position="129"/>
    </location>
</feature>
<name>A0A8C7UN27_ONCMY</name>